<proteinExistence type="predicted"/>
<dbReference type="EMBL" id="LRQE01000021">
    <property type="protein sequence ID" value="KXA31029.1"/>
    <property type="molecule type" value="Genomic_DNA"/>
</dbReference>
<gene>
    <name evidence="1" type="ORF">HMPREF3229_00627</name>
</gene>
<dbReference type="PATRIC" id="fig|54005.3.peg.618"/>
<organism evidence="1">
    <name type="scientific">Peptoniphilus harei</name>
    <dbReference type="NCBI Taxonomy" id="54005"/>
    <lineage>
        <taxon>Bacteria</taxon>
        <taxon>Bacillati</taxon>
        <taxon>Bacillota</taxon>
        <taxon>Tissierellia</taxon>
        <taxon>Tissierellales</taxon>
        <taxon>Peptoniphilaceae</taxon>
        <taxon>Peptoniphilus</taxon>
    </lineage>
</organism>
<protein>
    <submittedName>
        <fullName evidence="1">Uncharacterized protein</fullName>
    </submittedName>
</protein>
<dbReference type="AlphaFoldDB" id="A0A133PQZ5"/>
<evidence type="ECO:0000313" key="1">
    <source>
        <dbReference type="EMBL" id="KXA31029.1"/>
    </source>
</evidence>
<sequence>MRSLFLFLKSLVLWINKIKKDKLSCGYPLKSIKKPTNVDKKIKLWIKILI</sequence>
<name>A0A133PQZ5_9FIRM</name>
<accession>A0A133PQZ5</accession>
<comment type="caution">
    <text evidence="1">The sequence shown here is derived from an EMBL/GenBank/DDBJ whole genome shotgun (WGS) entry which is preliminary data.</text>
</comment>
<dbReference type="Proteomes" id="UP000070174">
    <property type="component" value="Unassembled WGS sequence"/>
</dbReference>
<reference evidence="1 2" key="1">
    <citation type="submission" date="2016-01" db="EMBL/GenBank/DDBJ databases">
        <authorList>
            <person name="Oliw E.H."/>
        </authorList>
    </citation>
    <scope>NUCLEOTIDE SEQUENCE [LARGE SCALE GENOMIC DNA]</scope>
    <source>
        <strain evidence="1 2">CMW7756A</strain>
    </source>
</reference>
<evidence type="ECO:0000313" key="2">
    <source>
        <dbReference type="Proteomes" id="UP000070174"/>
    </source>
</evidence>